<evidence type="ECO:0000313" key="2">
    <source>
        <dbReference type="Proteomes" id="UP000434209"/>
    </source>
</evidence>
<proteinExistence type="predicted"/>
<gene>
    <name evidence="1" type="ORF">FAZ97_17455</name>
</gene>
<dbReference type="InterPro" id="IPR008018">
    <property type="entry name" value="Phage_tail_attach_FII"/>
</dbReference>
<dbReference type="RefSeq" id="WP_158759703.1">
    <property type="nucleotide sequence ID" value="NZ_CP046910.1"/>
</dbReference>
<dbReference type="EMBL" id="CP046910">
    <property type="protein sequence ID" value="QGZ56749.1"/>
    <property type="molecule type" value="Genomic_DNA"/>
</dbReference>
<dbReference type="Proteomes" id="UP000434209">
    <property type="component" value="Chromosome 2"/>
</dbReference>
<protein>
    <submittedName>
        <fullName evidence="1">Uncharacterized protein</fullName>
    </submittedName>
</protein>
<keyword evidence="2" id="KW-1185">Reference proteome</keyword>
<organism evidence="1 2">
    <name type="scientific">Paraburkholderia acidiphila</name>
    <dbReference type="NCBI Taxonomy" id="2571747"/>
    <lineage>
        <taxon>Bacteria</taxon>
        <taxon>Pseudomonadati</taxon>
        <taxon>Pseudomonadota</taxon>
        <taxon>Betaproteobacteria</taxon>
        <taxon>Burkholderiales</taxon>
        <taxon>Burkholderiaceae</taxon>
        <taxon>Paraburkholderia</taxon>
    </lineage>
</organism>
<dbReference type="OrthoDB" id="9097604at2"/>
<reference evidence="1 2" key="1">
    <citation type="submission" date="2019-12" db="EMBL/GenBank/DDBJ databases">
        <title>Paraburkholderia acidiphila 7Q-K02 sp. nov and Paraburkholderia acidisoli DHF22 sp. nov., two strains isolated from forest soil.</title>
        <authorList>
            <person name="Gao Z."/>
            <person name="Qiu L."/>
        </authorList>
    </citation>
    <scope>NUCLEOTIDE SEQUENCE [LARGE SCALE GENOMIC DNA]</scope>
    <source>
        <strain evidence="1 2">7Q-K02</strain>
    </source>
</reference>
<dbReference type="GO" id="GO:0019068">
    <property type="term" value="P:virion assembly"/>
    <property type="evidence" value="ECO:0007669"/>
    <property type="project" value="InterPro"/>
</dbReference>
<accession>A0A7Z2G8J1</accession>
<dbReference type="KEGG" id="pacp:FAZ97_17455"/>
<sequence length="110" mass="11424">MIDFDGTLNAAISATLGDEKAVVFLPKAGGSFAGLLGVFTLITDHIFDEAGEAQANITVATLGMQASQFAVLGAPQPVQSDAFRVVGVTYVVKDAAIDGLGWLYMDLGMQ</sequence>
<name>A0A7Z2G8J1_9BURK</name>
<dbReference type="Pfam" id="PF05354">
    <property type="entry name" value="Phage_attach"/>
    <property type="match status" value="1"/>
</dbReference>
<evidence type="ECO:0000313" key="1">
    <source>
        <dbReference type="EMBL" id="QGZ56749.1"/>
    </source>
</evidence>
<dbReference type="AlphaFoldDB" id="A0A7Z2G8J1"/>